<keyword evidence="5 12" id="KW-0812">Transmembrane</keyword>
<keyword evidence="10 12" id="KW-0275">Fatty acid biosynthesis</keyword>
<reference evidence="13" key="1">
    <citation type="submission" date="2021-06" db="EMBL/GenBank/DDBJ databases">
        <authorList>
            <person name="Kallberg Y."/>
            <person name="Tangrot J."/>
            <person name="Rosling A."/>
        </authorList>
    </citation>
    <scope>NUCLEOTIDE SEQUENCE</scope>
    <source>
        <strain evidence="13">BR232B</strain>
    </source>
</reference>
<feature type="transmembrane region" description="Helical" evidence="12">
    <location>
        <begin position="20"/>
        <end position="42"/>
    </location>
</feature>
<comment type="caution">
    <text evidence="12">Lacks conserved residue(s) required for the propagation of feature annotation.</text>
</comment>
<gene>
    <name evidence="13" type="ORF">PBRASI_LOCUS4435</name>
</gene>
<dbReference type="PANTHER" id="PTHR11157:SF134">
    <property type="entry name" value="ELONGATION OF FATTY ACIDS PROTEIN 1-RELATED"/>
    <property type="match status" value="1"/>
</dbReference>
<evidence type="ECO:0000256" key="9">
    <source>
        <dbReference type="ARBA" id="ARBA00023136"/>
    </source>
</evidence>
<dbReference type="GO" id="GO:0009922">
    <property type="term" value="F:fatty acid elongase activity"/>
    <property type="evidence" value="ECO:0007669"/>
    <property type="project" value="UniProtKB-EC"/>
</dbReference>
<keyword evidence="7 12" id="KW-1133">Transmembrane helix</keyword>
<proteinExistence type="inferred from homology"/>
<evidence type="ECO:0000256" key="5">
    <source>
        <dbReference type="ARBA" id="ARBA00022692"/>
    </source>
</evidence>
<dbReference type="EC" id="2.3.1.-" evidence="12"/>
<evidence type="ECO:0000256" key="7">
    <source>
        <dbReference type="ARBA" id="ARBA00022989"/>
    </source>
</evidence>
<comment type="caution">
    <text evidence="13">The sequence shown here is derived from an EMBL/GenBank/DDBJ whole genome shotgun (WGS) entry which is preliminary data.</text>
</comment>
<keyword evidence="3 12" id="KW-0444">Lipid biosynthesis</keyword>
<evidence type="ECO:0000313" key="13">
    <source>
        <dbReference type="EMBL" id="CAG8537823.1"/>
    </source>
</evidence>
<accession>A0A9N9FJ59</accession>
<keyword evidence="9 12" id="KW-0472">Membrane</keyword>
<dbReference type="GO" id="GO:0005789">
    <property type="term" value="C:endoplasmic reticulum membrane"/>
    <property type="evidence" value="ECO:0007669"/>
    <property type="project" value="TreeGrafter"/>
</dbReference>
<organism evidence="13 14">
    <name type="scientific">Paraglomus brasilianum</name>
    <dbReference type="NCBI Taxonomy" id="144538"/>
    <lineage>
        <taxon>Eukaryota</taxon>
        <taxon>Fungi</taxon>
        <taxon>Fungi incertae sedis</taxon>
        <taxon>Mucoromycota</taxon>
        <taxon>Glomeromycotina</taxon>
        <taxon>Glomeromycetes</taxon>
        <taxon>Paraglomerales</taxon>
        <taxon>Paraglomeraceae</taxon>
        <taxon>Paraglomus</taxon>
    </lineage>
</organism>
<keyword evidence="6 12" id="KW-0276">Fatty acid metabolism</keyword>
<protein>
    <recommendedName>
        <fullName evidence="12">Elongation of fatty acids protein</fullName>
        <ecNumber evidence="12">2.3.1.-</ecNumber>
    </recommendedName>
</protein>
<evidence type="ECO:0000256" key="12">
    <source>
        <dbReference type="RuleBase" id="RU361115"/>
    </source>
</evidence>
<dbReference type="PROSITE" id="PS01188">
    <property type="entry name" value="ELO"/>
    <property type="match status" value="1"/>
</dbReference>
<evidence type="ECO:0000256" key="10">
    <source>
        <dbReference type="ARBA" id="ARBA00023160"/>
    </source>
</evidence>
<feature type="transmembrane region" description="Helical" evidence="12">
    <location>
        <begin position="109"/>
        <end position="125"/>
    </location>
</feature>
<evidence type="ECO:0000256" key="3">
    <source>
        <dbReference type="ARBA" id="ARBA00022516"/>
    </source>
</evidence>
<dbReference type="Pfam" id="PF01151">
    <property type="entry name" value="ELO"/>
    <property type="match status" value="1"/>
</dbReference>
<evidence type="ECO:0000256" key="4">
    <source>
        <dbReference type="ARBA" id="ARBA00022679"/>
    </source>
</evidence>
<keyword evidence="14" id="KW-1185">Reference proteome</keyword>
<dbReference type="GO" id="GO:0042761">
    <property type="term" value="P:very long-chain fatty acid biosynthetic process"/>
    <property type="evidence" value="ECO:0007669"/>
    <property type="project" value="TreeGrafter"/>
</dbReference>
<name>A0A9N9FJ59_9GLOM</name>
<dbReference type="GO" id="GO:0030148">
    <property type="term" value="P:sphingolipid biosynthetic process"/>
    <property type="evidence" value="ECO:0007669"/>
    <property type="project" value="TreeGrafter"/>
</dbReference>
<dbReference type="GO" id="GO:0034625">
    <property type="term" value="P:fatty acid elongation, monounsaturated fatty acid"/>
    <property type="evidence" value="ECO:0007669"/>
    <property type="project" value="TreeGrafter"/>
</dbReference>
<comment type="catalytic activity">
    <reaction evidence="11">
        <text>a very-long-chain acyl-CoA + malonyl-CoA + H(+) = a very-long-chain 3-oxoacyl-CoA + CO2 + CoA</text>
        <dbReference type="Rhea" id="RHEA:32727"/>
        <dbReference type="ChEBI" id="CHEBI:15378"/>
        <dbReference type="ChEBI" id="CHEBI:16526"/>
        <dbReference type="ChEBI" id="CHEBI:57287"/>
        <dbReference type="ChEBI" id="CHEBI:57384"/>
        <dbReference type="ChEBI" id="CHEBI:90725"/>
        <dbReference type="ChEBI" id="CHEBI:90736"/>
        <dbReference type="EC" id="2.3.1.199"/>
    </reaction>
</comment>
<sequence>MYSYSWDYSQLTSPNEFSWSLGVTPFSNLAVIVSAWVAYFAVVMGCRKFMESRPPTSLRMITAVHNLILCVWSALMCAYGIVDFYSRWKSRGIGECFCTSDENALKGRLFYITYIYYLSKYYELLDTVILALKKKPIIFLHWYHHAIVILMVWSWLEDANMYAR</sequence>
<evidence type="ECO:0000256" key="11">
    <source>
        <dbReference type="ARBA" id="ARBA00047375"/>
    </source>
</evidence>
<evidence type="ECO:0000256" key="1">
    <source>
        <dbReference type="ARBA" id="ARBA00004141"/>
    </source>
</evidence>
<comment type="catalytic activity">
    <reaction evidence="12">
        <text>an acyl-CoA + malonyl-CoA + H(+) = a 3-oxoacyl-CoA + CO2 + CoA</text>
        <dbReference type="Rhea" id="RHEA:50252"/>
        <dbReference type="ChEBI" id="CHEBI:15378"/>
        <dbReference type="ChEBI" id="CHEBI:16526"/>
        <dbReference type="ChEBI" id="CHEBI:57287"/>
        <dbReference type="ChEBI" id="CHEBI:57384"/>
        <dbReference type="ChEBI" id="CHEBI:58342"/>
        <dbReference type="ChEBI" id="CHEBI:90726"/>
    </reaction>
    <physiologicalReaction direction="left-to-right" evidence="12">
        <dbReference type="Rhea" id="RHEA:50253"/>
    </physiologicalReaction>
</comment>
<dbReference type="InterPro" id="IPR002076">
    <property type="entry name" value="ELO_fam"/>
</dbReference>
<dbReference type="InterPro" id="IPR030457">
    <property type="entry name" value="ELO_CS"/>
</dbReference>
<keyword evidence="8 12" id="KW-0443">Lipid metabolism</keyword>
<feature type="transmembrane region" description="Helical" evidence="12">
    <location>
        <begin position="63"/>
        <end position="82"/>
    </location>
</feature>
<comment type="similarity">
    <text evidence="2 12">Belongs to the ELO family.</text>
</comment>
<evidence type="ECO:0000313" key="14">
    <source>
        <dbReference type="Proteomes" id="UP000789739"/>
    </source>
</evidence>
<evidence type="ECO:0000256" key="8">
    <source>
        <dbReference type="ARBA" id="ARBA00023098"/>
    </source>
</evidence>
<dbReference type="OrthoDB" id="434092at2759"/>
<comment type="subcellular location">
    <subcellularLocation>
        <location evidence="1">Membrane</location>
        <topology evidence="1">Multi-pass membrane protein</topology>
    </subcellularLocation>
</comment>
<dbReference type="EMBL" id="CAJVPI010000458">
    <property type="protein sequence ID" value="CAG8537823.1"/>
    <property type="molecule type" value="Genomic_DNA"/>
</dbReference>
<feature type="transmembrane region" description="Helical" evidence="12">
    <location>
        <begin position="137"/>
        <end position="156"/>
    </location>
</feature>
<dbReference type="GO" id="GO:0019367">
    <property type="term" value="P:fatty acid elongation, saturated fatty acid"/>
    <property type="evidence" value="ECO:0007669"/>
    <property type="project" value="TreeGrafter"/>
</dbReference>
<dbReference type="GO" id="GO:0034626">
    <property type="term" value="P:fatty acid elongation, polyunsaturated fatty acid"/>
    <property type="evidence" value="ECO:0007669"/>
    <property type="project" value="TreeGrafter"/>
</dbReference>
<dbReference type="AlphaFoldDB" id="A0A9N9FJ59"/>
<dbReference type="PANTHER" id="PTHR11157">
    <property type="entry name" value="FATTY ACID ACYL TRANSFERASE-RELATED"/>
    <property type="match status" value="1"/>
</dbReference>
<evidence type="ECO:0000256" key="6">
    <source>
        <dbReference type="ARBA" id="ARBA00022832"/>
    </source>
</evidence>
<dbReference type="Proteomes" id="UP000789739">
    <property type="component" value="Unassembled WGS sequence"/>
</dbReference>
<keyword evidence="4 12" id="KW-0808">Transferase</keyword>
<evidence type="ECO:0000256" key="2">
    <source>
        <dbReference type="ARBA" id="ARBA00007263"/>
    </source>
</evidence>